<keyword evidence="1" id="KW-0812">Transmembrane</keyword>
<comment type="caution">
    <text evidence="2">The sequence shown here is derived from an EMBL/GenBank/DDBJ whole genome shotgun (WGS) entry which is preliminary data.</text>
</comment>
<reference evidence="2 3" key="1">
    <citation type="submission" date="2021-03" db="EMBL/GenBank/DDBJ databases">
        <title>Genomic Encyclopedia of Type Strains, Phase IV (KMG-IV): sequencing the most valuable type-strain genomes for metagenomic binning, comparative biology and taxonomic classification.</title>
        <authorList>
            <person name="Goeker M."/>
        </authorList>
    </citation>
    <scope>NUCLEOTIDE SEQUENCE [LARGE SCALE GENOMIC DNA]</scope>
    <source>
        <strain evidence="2 3">DSM 24738</strain>
    </source>
</reference>
<keyword evidence="1" id="KW-1133">Transmembrane helix</keyword>
<evidence type="ECO:0000256" key="1">
    <source>
        <dbReference type="SAM" id="Phobius"/>
    </source>
</evidence>
<protein>
    <submittedName>
        <fullName evidence="2">Uncharacterized protein</fullName>
    </submittedName>
</protein>
<accession>A0ABS4GNA3</accession>
<name>A0ABS4GNA3_9BACL</name>
<keyword evidence="3" id="KW-1185">Reference proteome</keyword>
<organism evidence="2 3">
    <name type="scientific">Ammoniphilus resinae</name>
    <dbReference type="NCBI Taxonomy" id="861532"/>
    <lineage>
        <taxon>Bacteria</taxon>
        <taxon>Bacillati</taxon>
        <taxon>Bacillota</taxon>
        <taxon>Bacilli</taxon>
        <taxon>Bacillales</taxon>
        <taxon>Paenibacillaceae</taxon>
        <taxon>Aneurinibacillus group</taxon>
        <taxon>Ammoniphilus</taxon>
    </lineage>
</organism>
<sequence length="76" mass="8970">MGWVVGYVGLQILLFIILLLGSWLIWDKRFSKRHGESIPPGFQKTEEVNIDPVTGKTHRVYYNPKTGERFYRLEKF</sequence>
<gene>
    <name evidence="2" type="ORF">J2Z37_001712</name>
</gene>
<proteinExistence type="predicted"/>
<dbReference type="EMBL" id="JAGGKT010000003">
    <property type="protein sequence ID" value="MBP1931711.1"/>
    <property type="molecule type" value="Genomic_DNA"/>
</dbReference>
<dbReference type="Proteomes" id="UP001519343">
    <property type="component" value="Unassembled WGS sequence"/>
</dbReference>
<evidence type="ECO:0000313" key="2">
    <source>
        <dbReference type="EMBL" id="MBP1931711.1"/>
    </source>
</evidence>
<keyword evidence="1" id="KW-0472">Membrane</keyword>
<evidence type="ECO:0000313" key="3">
    <source>
        <dbReference type="Proteomes" id="UP001519343"/>
    </source>
</evidence>
<feature type="transmembrane region" description="Helical" evidence="1">
    <location>
        <begin position="6"/>
        <end position="26"/>
    </location>
</feature>